<dbReference type="RefSeq" id="WP_118164935.1">
    <property type="nucleotide sequence ID" value="NZ_CAUHHG010000007.1"/>
</dbReference>
<keyword evidence="2 5" id="KW-0812">Transmembrane</keyword>
<dbReference type="AlphaFoldDB" id="A0A414FTM3"/>
<name>A0A414FTM3_9BACT</name>
<dbReference type="Gene3D" id="2.40.30.170">
    <property type="match status" value="1"/>
</dbReference>
<dbReference type="PANTHER" id="PTHR30386:SF26">
    <property type="entry name" value="TRANSPORT PROTEIN COMB"/>
    <property type="match status" value="1"/>
</dbReference>
<reference evidence="7 8" key="1">
    <citation type="submission" date="2018-08" db="EMBL/GenBank/DDBJ databases">
        <title>A genome reference for cultivated species of the human gut microbiota.</title>
        <authorList>
            <person name="Zou Y."/>
            <person name="Xue W."/>
            <person name="Luo G."/>
        </authorList>
    </citation>
    <scope>NUCLEOTIDE SEQUENCE [LARGE SCALE GENOMIC DNA]</scope>
    <source>
        <strain evidence="7 8">AM31-10</strain>
    </source>
</reference>
<comment type="subcellular location">
    <subcellularLocation>
        <location evidence="1">Membrane</location>
        <topology evidence="1">Single-pass membrane protein</topology>
    </subcellularLocation>
</comment>
<dbReference type="Gene3D" id="1.10.287.470">
    <property type="entry name" value="Helix hairpin bin"/>
    <property type="match status" value="1"/>
</dbReference>
<evidence type="ECO:0000256" key="5">
    <source>
        <dbReference type="SAM" id="Phobius"/>
    </source>
</evidence>
<protein>
    <submittedName>
        <fullName evidence="7">HlyD family efflux transporter periplasmic adaptor subunit</fullName>
    </submittedName>
</protein>
<dbReference type="EMBL" id="QSJG01000016">
    <property type="protein sequence ID" value="RHD54099.1"/>
    <property type="molecule type" value="Genomic_DNA"/>
</dbReference>
<dbReference type="InterPro" id="IPR058982">
    <property type="entry name" value="Beta-barrel_AprE"/>
</dbReference>
<proteinExistence type="predicted"/>
<feature type="transmembrane region" description="Helical" evidence="5">
    <location>
        <begin position="25"/>
        <end position="45"/>
    </location>
</feature>
<organism evidence="7 8">
    <name type="scientific">Phocaeicola plebeius</name>
    <dbReference type="NCBI Taxonomy" id="310297"/>
    <lineage>
        <taxon>Bacteria</taxon>
        <taxon>Pseudomonadati</taxon>
        <taxon>Bacteroidota</taxon>
        <taxon>Bacteroidia</taxon>
        <taxon>Bacteroidales</taxon>
        <taxon>Bacteroidaceae</taxon>
        <taxon>Phocaeicola</taxon>
    </lineage>
</organism>
<dbReference type="Proteomes" id="UP000284361">
    <property type="component" value="Unassembled WGS sequence"/>
</dbReference>
<feature type="domain" description="AprE-like beta-barrel" evidence="6">
    <location>
        <begin position="268"/>
        <end position="355"/>
    </location>
</feature>
<dbReference type="Pfam" id="PF26002">
    <property type="entry name" value="Beta-barrel_AprE"/>
    <property type="match status" value="1"/>
</dbReference>
<evidence type="ECO:0000256" key="3">
    <source>
        <dbReference type="ARBA" id="ARBA00022989"/>
    </source>
</evidence>
<gene>
    <name evidence="7" type="ORF">DW789_08845</name>
</gene>
<evidence type="ECO:0000259" key="6">
    <source>
        <dbReference type="Pfam" id="PF26002"/>
    </source>
</evidence>
<dbReference type="InterPro" id="IPR050739">
    <property type="entry name" value="MFP"/>
</dbReference>
<evidence type="ECO:0000256" key="4">
    <source>
        <dbReference type="ARBA" id="ARBA00023136"/>
    </source>
</evidence>
<dbReference type="GO" id="GO:0016020">
    <property type="term" value="C:membrane"/>
    <property type="evidence" value="ECO:0007669"/>
    <property type="project" value="UniProtKB-SubCell"/>
</dbReference>
<accession>A0A414FTM3</accession>
<evidence type="ECO:0000313" key="8">
    <source>
        <dbReference type="Proteomes" id="UP000284361"/>
    </source>
</evidence>
<keyword evidence="4 5" id="KW-0472">Membrane</keyword>
<dbReference type="PRINTS" id="PR01490">
    <property type="entry name" value="RTXTOXIND"/>
</dbReference>
<dbReference type="PANTHER" id="PTHR30386">
    <property type="entry name" value="MEMBRANE FUSION SUBUNIT OF EMRAB-TOLC MULTIDRUG EFFLUX PUMP"/>
    <property type="match status" value="1"/>
</dbReference>
<evidence type="ECO:0000313" key="7">
    <source>
        <dbReference type="EMBL" id="RHD54099.1"/>
    </source>
</evidence>
<sequence length="389" mass="44552">MLLPNEWIENSIETYIYQHTTKSQIIYWIVLFAVTVTLVALPFIYVDISVQGSGVVRPVAEKAEITSSITEIVDSVFVKEGEQVNKGDVILRFRTNSSDYKINYQTSRLNDCSAQLADLAYLAEGDCPKLFSSPVRQQEYAYFIRKKQELETGLAQAEKEYLRNKTLFEKKVISEEEYDSYYFKFKSQQNELASLVQSQISTWQADQNTYRNTYNEMSTNLKQEIKDKDLYIVRSPVDGTVDQFSGVYRGSSIQAGQSLAVISPDSTLCIEVYVTPRNIGFMSVGMPVNVQVESFNYNEWGTIPGRVKDISSDFLTDSQGNSFYKVKCEMERDFLQLKSGRIGKLKKGMTVNAHFMVTRRSLFNLLYQKIDGWANPKQYENETMVAKLN</sequence>
<comment type="caution">
    <text evidence="7">The sequence shown here is derived from an EMBL/GenBank/DDBJ whole genome shotgun (WGS) entry which is preliminary data.</text>
</comment>
<evidence type="ECO:0000256" key="1">
    <source>
        <dbReference type="ARBA" id="ARBA00004167"/>
    </source>
</evidence>
<keyword evidence="3 5" id="KW-1133">Transmembrane helix</keyword>
<evidence type="ECO:0000256" key="2">
    <source>
        <dbReference type="ARBA" id="ARBA00022692"/>
    </source>
</evidence>